<dbReference type="KEGG" id="bban:J4G43_046305"/>
<dbReference type="RefSeq" id="WP_208088806.1">
    <property type="nucleotide sequence ID" value="NZ_CP086136.1"/>
</dbReference>
<evidence type="ECO:0000313" key="2">
    <source>
        <dbReference type="EMBL" id="UEM11791.1"/>
    </source>
</evidence>
<sequence>MILRWLRGIFGAALIATGVLFALAFEARYWRWRDCFNELGRCYDPVTQDVYLEQAGMVCGGLAAISLVGGVFGRGATTQARVGQLDAVRRKRETGGVSPSVEPRPSLAIMGPAFVMGSYQASGRLPVADAHACVLAPSNVTGPAGVVGTCAEAICASILASCGCHCFGR</sequence>
<reference evidence="1" key="1">
    <citation type="submission" date="2021-03" db="EMBL/GenBank/DDBJ databases">
        <title>Whole Genome Sequence of Bradyrhizobium sp. Strain 144S4.</title>
        <authorList>
            <person name="Bromfield E.S.P."/>
            <person name="Cloutier S."/>
        </authorList>
    </citation>
    <scope>NUCLEOTIDE SEQUENCE [LARGE SCALE GENOMIC DNA]</scope>
    <source>
        <strain evidence="1">144S4</strain>
    </source>
</reference>
<proteinExistence type="predicted"/>
<evidence type="ECO:0000313" key="3">
    <source>
        <dbReference type="Proteomes" id="UP000664702"/>
    </source>
</evidence>
<name>A0A939MFM1_9BRAD</name>
<accession>A0A939MFM1</accession>
<evidence type="ECO:0000313" key="1">
    <source>
        <dbReference type="EMBL" id="MBO1868273.1"/>
    </source>
</evidence>
<gene>
    <name evidence="2" type="ORF">J4G43_046305</name>
    <name evidence="1" type="ORF">J4G43_48020</name>
</gene>
<dbReference type="EMBL" id="CP086136">
    <property type="protein sequence ID" value="UEM11791.1"/>
    <property type="molecule type" value="Genomic_DNA"/>
</dbReference>
<protein>
    <submittedName>
        <fullName evidence="1">Uncharacterized protein</fullName>
    </submittedName>
</protein>
<dbReference type="EMBL" id="JAGEMI010000001">
    <property type="protein sequence ID" value="MBO1868273.1"/>
    <property type="molecule type" value="Genomic_DNA"/>
</dbReference>
<organism evidence="1">
    <name type="scientific">Bradyrhizobium barranii subsp. barranii</name>
    <dbReference type="NCBI Taxonomy" id="2823807"/>
    <lineage>
        <taxon>Bacteria</taxon>
        <taxon>Pseudomonadati</taxon>
        <taxon>Pseudomonadota</taxon>
        <taxon>Alphaproteobacteria</taxon>
        <taxon>Hyphomicrobiales</taxon>
        <taxon>Nitrobacteraceae</taxon>
        <taxon>Bradyrhizobium</taxon>
        <taxon>Bradyrhizobium barranii</taxon>
    </lineage>
</organism>
<dbReference type="AlphaFoldDB" id="A0A939MFM1"/>
<reference evidence="2 3" key="2">
    <citation type="journal article" date="2022" name="Int. J. Syst. Evol. Microbiol.">
        <title>Strains of Bradyrhizobium barranii sp. nov. associated with legumes native to Canada are symbionts of soybeans and belong to different subspecies (subsp. barranii subsp. nov. and subsp. apii subsp. nov.) and symbiovars (sv. glycinearum and sv. septentrionale).</title>
        <authorList>
            <person name="Bromfield E.S.P."/>
            <person name="Cloutier S."/>
            <person name="Wasai-Hara S."/>
            <person name="Minamisawa K."/>
        </authorList>
    </citation>
    <scope>NUCLEOTIDE SEQUENCE [LARGE SCALE GENOMIC DNA]</scope>
    <source>
        <strain evidence="2 3">144S4</strain>
    </source>
</reference>
<dbReference type="Proteomes" id="UP000664702">
    <property type="component" value="Chromosome"/>
</dbReference>